<dbReference type="InterPro" id="IPR051291">
    <property type="entry name" value="CIMAP"/>
</dbReference>
<name>A0ABN7SKL3_OIKDI</name>
<gene>
    <name evidence="2" type="ORF">OKIOD_LOCUS8890</name>
</gene>
<proteinExistence type="predicted"/>
<feature type="region of interest" description="Disordered" evidence="1">
    <location>
        <begin position="277"/>
        <end position="310"/>
    </location>
</feature>
<feature type="compositionally biased region" description="Basic and acidic residues" evidence="1">
    <location>
        <begin position="286"/>
        <end position="306"/>
    </location>
</feature>
<feature type="region of interest" description="Disordered" evidence="1">
    <location>
        <begin position="153"/>
        <end position="174"/>
    </location>
</feature>
<dbReference type="InterPro" id="IPR010736">
    <property type="entry name" value="SHIPPO-rpt"/>
</dbReference>
<dbReference type="EMBL" id="OU015566">
    <property type="protein sequence ID" value="CAG5102061.1"/>
    <property type="molecule type" value="Genomic_DNA"/>
</dbReference>
<reference evidence="2 3" key="1">
    <citation type="submission" date="2021-04" db="EMBL/GenBank/DDBJ databases">
        <authorList>
            <person name="Bliznina A."/>
        </authorList>
    </citation>
    <scope>NUCLEOTIDE SEQUENCE [LARGE SCALE GENOMIC DNA]</scope>
</reference>
<evidence type="ECO:0000256" key="1">
    <source>
        <dbReference type="SAM" id="MobiDB-lite"/>
    </source>
</evidence>
<organism evidence="2 3">
    <name type="scientific">Oikopleura dioica</name>
    <name type="common">Tunicate</name>
    <dbReference type="NCBI Taxonomy" id="34765"/>
    <lineage>
        <taxon>Eukaryota</taxon>
        <taxon>Metazoa</taxon>
        <taxon>Chordata</taxon>
        <taxon>Tunicata</taxon>
        <taxon>Appendicularia</taxon>
        <taxon>Copelata</taxon>
        <taxon>Oikopleuridae</taxon>
        <taxon>Oikopleura</taxon>
    </lineage>
</organism>
<feature type="region of interest" description="Disordered" evidence="1">
    <location>
        <begin position="197"/>
        <end position="219"/>
    </location>
</feature>
<protein>
    <submittedName>
        <fullName evidence="2">Oidioi.mRNA.OKI2018_I69.chr1.g125.t1.cds</fullName>
    </submittedName>
</protein>
<evidence type="ECO:0000313" key="3">
    <source>
        <dbReference type="Proteomes" id="UP001158576"/>
    </source>
</evidence>
<dbReference type="PANTHER" id="PTHR21580">
    <property type="entry name" value="SHIPPO-1-RELATED"/>
    <property type="match status" value="1"/>
</dbReference>
<keyword evidence="3" id="KW-1185">Reference proteome</keyword>
<accession>A0ABN7SKL3</accession>
<dbReference type="Proteomes" id="UP001158576">
    <property type="component" value="Chromosome 1"/>
</dbReference>
<dbReference type="Pfam" id="PF07004">
    <property type="entry name" value="SHIPPO-rpt"/>
    <property type="match status" value="3"/>
</dbReference>
<sequence length="539" mass="59338">MFDREKRECDFSIGSTPAEVGPGKYDLDGKRKKIKGKSNASFGISSERTSALLAPTFSPGPGTYLPKSQFDKIPGGKIAFQNGPRLAYTGSVENSPAPDAYFSDETLIAKKIEKSATKKEVKKIGVVFKATVDPPSIPTANYSFGYEVISPSMIKQQPPPRKDQTLGPAYYSPKLHSLREAQGSRWSKMSESRILEKNPQFRINMSTPGIPEEEEDEDDITQVVFKPTFGKQPRFAEKTAESPAPSKYKLERFGDKVTVDCPSSAFHSKLDRFKAKIPENPPVGSYDHRSLLEEKTSFRQNADKAPFDSSSVRFRPNFTSRDLGPATYNPPANSFSLASIRDAIRSKTIKGGFGSNSERTYSYARSKSTNDIPSPGPGAYDIGKAKPKQITTGSSSFSSLSNRFYSMKSDAPPPTSYSVDYHSIKSEVIKGRKKKAFSSSVSRKNIFPASDDVPGPADYLINSERPTGGEFSKLIRFKPNKRFTPSPSTYPLNAIEESSTLLKKSFNKKLGSRPAPIIIREELTSSDIPSNNLLINTVA</sequence>
<evidence type="ECO:0000313" key="2">
    <source>
        <dbReference type="EMBL" id="CAG5102061.1"/>
    </source>
</evidence>